<evidence type="ECO:0000256" key="3">
    <source>
        <dbReference type="ARBA" id="ARBA00022840"/>
    </source>
</evidence>
<keyword evidence="6" id="KW-0436">Ligase</keyword>
<feature type="binding site" evidence="4">
    <location>
        <position position="50"/>
    </location>
    <ligand>
        <name>substrate</name>
    </ligand>
</feature>
<dbReference type="InterPro" id="IPR024185">
    <property type="entry name" value="FTHF_cligase-like_sf"/>
</dbReference>
<dbReference type="Gene3D" id="3.40.50.10420">
    <property type="entry name" value="NagB/RpiA/CoA transferase-like"/>
    <property type="match status" value="1"/>
</dbReference>
<dbReference type="AlphaFoldDB" id="A0A558DEY8"/>
<dbReference type="EC" id="6.3.3.2" evidence="5"/>
<sequence length="206" mass="24137">MPNLTELRRQKRTEREALPKQTRLQNSLDASRHFIRTLATLRSKKIALYLAADGELDPLPLIVRLLRLNKKIYLPVLRPGKKKALWFAEYRPDDYLRPNRFGILEPDTNRRKPIPTWGLDLIVMPLVAFSADGTRMGMGGGYYDRTLSYQRCRENWKRPKLIGYAHACQQVKNLPIRNWDIPLHGIITEHGYHSFAFKHFLKETMD</sequence>
<dbReference type="PIRSF" id="PIRSF006806">
    <property type="entry name" value="FTHF_cligase"/>
    <property type="match status" value="1"/>
</dbReference>
<reference evidence="6 7" key="1">
    <citation type="submission" date="2019-07" db="EMBL/GenBank/DDBJ databases">
        <title>The pathways for chlorine oxyanion respiration interact through the shared metabolite chlorate.</title>
        <authorList>
            <person name="Barnum T.P."/>
            <person name="Cheng Y."/>
            <person name="Hill K.A."/>
            <person name="Lucas L.N."/>
            <person name="Carlson H.K."/>
            <person name="Coates J.D."/>
        </authorList>
    </citation>
    <scope>NUCLEOTIDE SEQUENCE [LARGE SCALE GENOMIC DNA]</scope>
    <source>
        <strain evidence="6">BK-3</strain>
    </source>
</reference>
<organism evidence="6 7">
    <name type="scientific">Sedimenticola thiotaurini</name>
    <dbReference type="NCBI Taxonomy" id="1543721"/>
    <lineage>
        <taxon>Bacteria</taxon>
        <taxon>Pseudomonadati</taxon>
        <taxon>Pseudomonadota</taxon>
        <taxon>Gammaproteobacteria</taxon>
        <taxon>Chromatiales</taxon>
        <taxon>Sedimenticolaceae</taxon>
        <taxon>Sedimenticola</taxon>
    </lineage>
</organism>
<dbReference type="GO" id="GO:0046872">
    <property type="term" value="F:metal ion binding"/>
    <property type="evidence" value="ECO:0007669"/>
    <property type="project" value="UniProtKB-KW"/>
</dbReference>
<comment type="similarity">
    <text evidence="1 5">Belongs to the 5-formyltetrahydrofolate cyclo-ligase family.</text>
</comment>
<protein>
    <recommendedName>
        <fullName evidence="5">5-formyltetrahydrofolate cyclo-ligase</fullName>
        <ecNumber evidence="5">6.3.3.2</ecNumber>
    </recommendedName>
</protein>
<dbReference type="GO" id="GO:0009396">
    <property type="term" value="P:folic acid-containing compound biosynthetic process"/>
    <property type="evidence" value="ECO:0007669"/>
    <property type="project" value="TreeGrafter"/>
</dbReference>
<keyword evidence="5" id="KW-0460">Magnesium</keyword>
<dbReference type="GO" id="GO:0005524">
    <property type="term" value="F:ATP binding"/>
    <property type="evidence" value="ECO:0007669"/>
    <property type="project" value="UniProtKB-KW"/>
</dbReference>
<dbReference type="Proteomes" id="UP000317355">
    <property type="component" value="Unassembled WGS sequence"/>
</dbReference>
<dbReference type="SUPFAM" id="SSF100950">
    <property type="entry name" value="NagB/RpiA/CoA transferase-like"/>
    <property type="match status" value="1"/>
</dbReference>
<dbReference type="PANTHER" id="PTHR23407:SF1">
    <property type="entry name" value="5-FORMYLTETRAHYDROFOLATE CYCLO-LIGASE"/>
    <property type="match status" value="1"/>
</dbReference>
<feature type="binding site" evidence="4">
    <location>
        <position position="55"/>
    </location>
    <ligand>
        <name>substrate</name>
    </ligand>
</feature>
<dbReference type="Pfam" id="PF01812">
    <property type="entry name" value="5-FTHF_cyc-lig"/>
    <property type="match status" value="1"/>
</dbReference>
<keyword evidence="5" id="KW-0479">Metal-binding</keyword>
<dbReference type="GO" id="GO:0030272">
    <property type="term" value="F:5-formyltetrahydrofolate cyclo-ligase activity"/>
    <property type="evidence" value="ECO:0007669"/>
    <property type="project" value="UniProtKB-EC"/>
</dbReference>
<dbReference type="NCBIfam" id="TIGR02727">
    <property type="entry name" value="MTHFS_bact"/>
    <property type="match status" value="1"/>
</dbReference>
<gene>
    <name evidence="6" type="ORF">FHK82_00945</name>
</gene>
<evidence type="ECO:0000256" key="2">
    <source>
        <dbReference type="ARBA" id="ARBA00022741"/>
    </source>
</evidence>
<keyword evidence="2 4" id="KW-0547">Nucleotide-binding</keyword>
<dbReference type="GO" id="GO:0035999">
    <property type="term" value="P:tetrahydrofolate interconversion"/>
    <property type="evidence" value="ECO:0007669"/>
    <property type="project" value="TreeGrafter"/>
</dbReference>
<dbReference type="PANTHER" id="PTHR23407">
    <property type="entry name" value="ATPASE INHIBITOR/5-FORMYLTETRAHYDROFOLATE CYCLO-LIGASE"/>
    <property type="match status" value="1"/>
</dbReference>
<dbReference type="InterPro" id="IPR002698">
    <property type="entry name" value="FTHF_cligase"/>
</dbReference>
<comment type="catalytic activity">
    <reaction evidence="5">
        <text>(6S)-5-formyl-5,6,7,8-tetrahydrofolate + ATP = (6R)-5,10-methenyltetrahydrofolate + ADP + phosphate</text>
        <dbReference type="Rhea" id="RHEA:10488"/>
        <dbReference type="ChEBI" id="CHEBI:30616"/>
        <dbReference type="ChEBI" id="CHEBI:43474"/>
        <dbReference type="ChEBI" id="CHEBI:57455"/>
        <dbReference type="ChEBI" id="CHEBI:57457"/>
        <dbReference type="ChEBI" id="CHEBI:456216"/>
        <dbReference type="EC" id="6.3.3.2"/>
    </reaction>
</comment>
<comment type="cofactor">
    <cofactor evidence="5">
        <name>Mg(2+)</name>
        <dbReference type="ChEBI" id="CHEBI:18420"/>
    </cofactor>
</comment>
<accession>A0A558DEY8</accession>
<proteinExistence type="inferred from homology"/>
<feature type="binding site" evidence="4">
    <location>
        <begin position="135"/>
        <end position="143"/>
    </location>
    <ligand>
        <name>ATP</name>
        <dbReference type="ChEBI" id="CHEBI:30616"/>
    </ligand>
</feature>
<comment type="caution">
    <text evidence="6">The sequence shown here is derived from an EMBL/GenBank/DDBJ whole genome shotgun (WGS) entry which is preliminary data.</text>
</comment>
<evidence type="ECO:0000313" key="6">
    <source>
        <dbReference type="EMBL" id="TVT59580.1"/>
    </source>
</evidence>
<evidence type="ECO:0000256" key="4">
    <source>
        <dbReference type="PIRSR" id="PIRSR006806-1"/>
    </source>
</evidence>
<evidence type="ECO:0000256" key="5">
    <source>
        <dbReference type="RuleBase" id="RU361279"/>
    </source>
</evidence>
<dbReference type="EMBL" id="VMRY01000003">
    <property type="protein sequence ID" value="TVT59580.1"/>
    <property type="molecule type" value="Genomic_DNA"/>
</dbReference>
<keyword evidence="3 4" id="KW-0067">ATP-binding</keyword>
<name>A0A558DEY8_9GAMM</name>
<evidence type="ECO:0000313" key="7">
    <source>
        <dbReference type="Proteomes" id="UP000317355"/>
    </source>
</evidence>
<evidence type="ECO:0000256" key="1">
    <source>
        <dbReference type="ARBA" id="ARBA00010638"/>
    </source>
</evidence>
<dbReference type="InterPro" id="IPR037171">
    <property type="entry name" value="NagB/RpiA_transferase-like"/>
</dbReference>